<feature type="transmembrane region" description="Helical" evidence="18">
    <location>
        <begin position="7"/>
        <end position="32"/>
    </location>
</feature>
<evidence type="ECO:0000256" key="18">
    <source>
        <dbReference type="SAM" id="Phobius"/>
    </source>
</evidence>
<dbReference type="InterPro" id="IPR010934">
    <property type="entry name" value="NADH_DH_su5_C"/>
</dbReference>
<feature type="domain" description="NADH:quinone oxidoreductase/Mrp antiporter transmembrane" evidence="19">
    <location>
        <begin position="102"/>
        <end position="374"/>
    </location>
</feature>
<accession>A0A7U3SM09</accession>
<dbReference type="PRINTS" id="PR01434">
    <property type="entry name" value="NADHDHGNASE5"/>
</dbReference>
<feature type="transmembrane region" description="Helical" evidence="18">
    <location>
        <begin position="107"/>
        <end position="126"/>
    </location>
</feature>
<comment type="catalytic activity">
    <reaction evidence="17">
        <text>a ubiquinone + NADH + 5 H(+)(in) = a ubiquinol + NAD(+) + 4 H(+)(out)</text>
        <dbReference type="Rhea" id="RHEA:29091"/>
        <dbReference type="Rhea" id="RHEA-COMP:9565"/>
        <dbReference type="Rhea" id="RHEA-COMP:9566"/>
        <dbReference type="ChEBI" id="CHEBI:15378"/>
        <dbReference type="ChEBI" id="CHEBI:16389"/>
        <dbReference type="ChEBI" id="CHEBI:17976"/>
        <dbReference type="ChEBI" id="CHEBI:57540"/>
        <dbReference type="ChEBI" id="CHEBI:57945"/>
        <dbReference type="EC" id="7.1.1.2"/>
    </reaction>
</comment>
<keyword evidence="9" id="KW-1278">Translocase</keyword>
<geneLocation type="mitochondrion" evidence="21"/>
<feature type="transmembrane region" description="Helical" evidence="18">
    <location>
        <begin position="174"/>
        <end position="198"/>
    </location>
</feature>
<evidence type="ECO:0000256" key="13">
    <source>
        <dbReference type="ARBA" id="ARBA00023075"/>
    </source>
</evidence>
<dbReference type="EC" id="7.1.1.2" evidence="3"/>
<protein>
    <recommendedName>
        <fullName evidence="4">NADH-ubiquinone oxidoreductase chain 5</fullName>
        <ecNumber evidence="3">7.1.1.2</ecNumber>
    </recommendedName>
    <alternativeName>
        <fullName evidence="16">NADH dehydrogenase subunit 5</fullName>
    </alternativeName>
</protein>
<sequence>MFLNIYLLMMLLMFMFLYGMMFLLINMKFYIIKYTLFYGMFWEMSFYVMFDWIVCSFCLVILMISSNIMLYSKSYMYMDKDKDSFKLLMLLFVLSMLMMVLSPDLIMILLGWDGLGLISFCLVIFYKNEVSYTAGMITIMTNRLGDIGMLLSVIIMLNTNCFGFFELAMNEYKYYLLILMLMFSAMTKSAQIPFSSWLPAAMAAPTPVSSLVHSSTLVTAGVYLIIRLSYYFNNNLMSFLLMKLSIMTMMMSGLVALFEYDLKKIVAFSTLNQLSIMMLILSVGMMDMAYFHLLTHALFKALLFMCSGIIIHNMMGWQDLRKMNNVMNYSVLVSSIMFLSLLSLMGFPYLSGFYSKDMIFEFLYMMNNSYMYMWMYMFAIMNTVLYSLRVIYYLFILNNSNNIILYQEDIFMNNSIISMGVMVIVFGSSMMWLIYPLPFFFLTFDVKMLNIILMLMGLIIMISYMGMLNNNTYKYFYKYMYFMQSMWFLNNIYMLNSNKFYKNWYYNIDLYWMESLKSKGIYNDLLQFYYLMMNKLMFNMKYYSMLMLMVMFLILF</sequence>
<dbReference type="GO" id="GO:0003954">
    <property type="term" value="F:NADH dehydrogenase activity"/>
    <property type="evidence" value="ECO:0007669"/>
    <property type="project" value="TreeGrafter"/>
</dbReference>
<feature type="transmembrane region" description="Helical" evidence="18">
    <location>
        <begin position="265"/>
        <end position="285"/>
    </location>
</feature>
<feature type="transmembrane region" description="Helical" evidence="18">
    <location>
        <begin position="447"/>
        <end position="467"/>
    </location>
</feature>
<evidence type="ECO:0000256" key="8">
    <source>
        <dbReference type="ARBA" id="ARBA00022792"/>
    </source>
</evidence>
<evidence type="ECO:0000256" key="6">
    <source>
        <dbReference type="ARBA" id="ARBA00022660"/>
    </source>
</evidence>
<dbReference type="InterPro" id="IPR003945">
    <property type="entry name" value="NU5C-like"/>
</dbReference>
<evidence type="ECO:0000256" key="5">
    <source>
        <dbReference type="ARBA" id="ARBA00022448"/>
    </source>
</evidence>
<evidence type="ECO:0000256" key="1">
    <source>
        <dbReference type="ARBA" id="ARBA00003257"/>
    </source>
</evidence>
<dbReference type="GO" id="GO:0042773">
    <property type="term" value="P:ATP synthesis coupled electron transport"/>
    <property type="evidence" value="ECO:0007669"/>
    <property type="project" value="InterPro"/>
</dbReference>
<evidence type="ECO:0000313" key="21">
    <source>
        <dbReference type="EMBL" id="QPG86045.1"/>
    </source>
</evidence>
<comment type="subcellular location">
    <subcellularLocation>
        <location evidence="2">Mitochondrion inner membrane</location>
        <topology evidence="2">Multi-pass membrane protein</topology>
    </subcellularLocation>
</comment>
<comment type="function">
    <text evidence="1">Core subunit of the mitochondrial membrane respiratory chain NADH dehydrogenase (Complex I) that is believed to belong to the minimal assembly required for catalysis. Complex I functions in the transfer of electrons from NADH to the respiratory chain. The immediate electron acceptor for the enzyme is believed to be ubiquinone.</text>
</comment>
<keyword evidence="7 18" id="KW-0812">Transmembrane</keyword>
<keyword evidence="15 18" id="KW-0472">Membrane</keyword>
<dbReference type="EMBL" id="MW044618">
    <property type="protein sequence ID" value="QPG86045.1"/>
    <property type="molecule type" value="Genomic_DNA"/>
</dbReference>
<feature type="transmembrane region" description="Helical" evidence="18">
    <location>
        <begin position="416"/>
        <end position="435"/>
    </location>
</feature>
<evidence type="ECO:0000256" key="3">
    <source>
        <dbReference type="ARBA" id="ARBA00012944"/>
    </source>
</evidence>
<dbReference type="GO" id="GO:0008137">
    <property type="term" value="F:NADH dehydrogenase (ubiquinone) activity"/>
    <property type="evidence" value="ECO:0007669"/>
    <property type="project" value="UniProtKB-EC"/>
</dbReference>
<feature type="transmembrane region" description="Helical" evidence="18">
    <location>
        <begin position="85"/>
        <end position="101"/>
    </location>
</feature>
<evidence type="ECO:0000256" key="7">
    <source>
        <dbReference type="ARBA" id="ARBA00022692"/>
    </source>
</evidence>
<dbReference type="GO" id="GO:0015990">
    <property type="term" value="P:electron transport coupled proton transport"/>
    <property type="evidence" value="ECO:0007669"/>
    <property type="project" value="TreeGrafter"/>
</dbReference>
<keyword evidence="5" id="KW-0813">Transport</keyword>
<keyword evidence="10" id="KW-0249">Electron transport</keyword>
<keyword evidence="6" id="KW-0679">Respiratory chain</keyword>
<feature type="transmembrane region" description="Helical" evidence="18">
    <location>
        <begin position="236"/>
        <end position="258"/>
    </location>
</feature>
<dbReference type="GeneID" id="63655443"/>
<feature type="domain" description="NADH dehydrogenase subunit 5 C-terminal" evidence="20">
    <location>
        <begin position="386"/>
        <end position="555"/>
    </location>
</feature>
<evidence type="ECO:0000256" key="14">
    <source>
        <dbReference type="ARBA" id="ARBA00023128"/>
    </source>
</evidence>
<dbReference type="CTD" id="4540"/>
<feature type="transmembrane region" description="Helical" evidence="18">
    <location>
        <begin position="370"/>
        <end position="395"/>
    </location>
</feature>
<feature type="transmembrane region" description="Helical" evidence="18">
    <location>
        <begin position="297"/>
        <end position="317"/>
    </location>
</feature>
<evidence type="ECO:0000259" key="19">
    <source>
        <dbReference type="Pfam" id="PF00361"/>
    </source>
</evidence>
<dbReference type="Pfam" id="PF00361">
    <property type="entry name" value="Proton_antipo_M"/>
    <property type="match status" value="1"/>
</dbReference>
<evidence type="ECO:0000256" key="4">
    <source>
        <dbReference type="ARBA" id="ARBA00021096"/>
    </source>
</evidence>
<dbReference type="Pfam" id="PF06455">
    <property type="entry name" value="NADH5_C"/>
    <property type="match status" value="1"/>
</dbReference>
<feature type="transmembrane region" description="Helical" evidence="18">
    <location>
        <begin position="536"/>
        <end position="555"/>
    </location>
</feature>
<keyword evidence="13" id="KW-0830">Ubiquinone</keyword>
<dbReference type="InterPro" id="IPR001750">
    <property type="entry name" value="ND/Mrp_TM"/>
</dbReference>
<name>A0A7U3SM09_9ACAR</name>
<evidence type="ECO:0000256" key="9">
    <source>
        <dbReference type="ARBA" id="ARBA00022967"/>
    </source>
</evidence>
<evidence type="ECO:0000259" key="20">
    <source>
        <dbReference type="Pfam" id="PF06455"/>
    </source>
</evidence>
<dbReference type="RefSeq" id="YP_010045999.1">
    <property type="nucleotide sequence ID" value="NC_054303.1"/>
</dbReference>
<evidence type="ECO:0000256" key="11">
    <source>
        <dbReference type="ARBA" id="ARBA00022989"/>
    </source>
</evidence>
<keyword evidence="8" id="KW-0999">Mitochondrion inner membrane</keyword>
<reference evidence="21" key="1">
    <citation type="submission" date="2020-09" db="EMBL/GenBank/DDBJ databases">
        <authorList>
            <person name="Ma X.X."/>
            <person name="Chang Q.C."/>
            <person name="Wang C.R."/>
        </authorList>
    </citation>
    <scope>NUCLEOTIDE SEQUENCE</scope>
</reference>
<feature type="transmembrane region" description="Helical" evidence="18">
    <location>
        <begin position="44"/>
        <end position="64"/>
    </location>
</feature>
<dbReference type="AlphaFoldDB" id="A0A7U3SM09"/>
<keyword evidence="14 21" id="KW-0496">Mitochondrion</keyword>
<feature type="transmembrane region" description="Helical" evidence="18">
    <location>
        <begin position="147"/>
        <end position="168"/>
    </location>
</feature>
<feature type="transmembrane region" description="Helical" evidence="18">
    <location>
        <begin position="329"/>
        <end position="350"/>
    </location>
</feature>
<dbReference type="PANTHER" id="PTHR42829:SF2">
    <property type="entry name" value="NADH-UBIQUINONE OXIDOREDUCTASE CHAIN 5"/>
    <property type="match status" value="1"/>
</dbReference>
<dbReference type="PANTHER" id="PTHR42829">
    <property type="entry name" value="NADH-UBIQUINONE OXIDOREDUCTASE CHAIN 5"/>
    <property type="match status" value="1"/>
</dbReference>
<evidence type="ECO:0000256" key="10">
    <source>
        <dbReference type="ARBA" id="ARBA00022982"/>
    </source>
</evidence>
<evidence type="ECO:0000256" key="15">
    <source>
        <dbReference type="ARBA" id="ARBA00023136"/>
    </source>
</evidence>
<evidence type="ECO:0000256" key="16">
    <source>
        <dbReference type="ARBA" id="ARBA00031027"/>
    </source>
</evidence>
<keyword evidence="12" id="KW-0520">NAD</keyword>
<dbReference type="GO" id="GO:0005743">
    <property type="term" value="C:mitochondrial inner membrane"/>
    <property type="evidence" value="ECO:0007669"/>
    <property type="project" value="UniProtKB-SubCell"/>
</dbReference>
<proteinExistence type="predicted"/>
<evidence type="ECO:0000256" key="17">
    <source>
        <dbReference type="ARBA" id="ARBA00049551"/>
    </source>
</evidence>
<keyword evidence="11 18" id="KW-1133">Transmembrane helix</keyword>
<gene>
    <name evidence="21" type="primary">ND5</name>
</gene>
<organism evidence="21">
    <name type="scientific">Dermanyssus gallinae</name>
    <dbReference type="NCBI Taxonomy" id="34641"/>
    <lineage>
        <taxon>Eukaryota</taxon>
        <taxon>Metazoa</taxon>
        <taxon>Ecdysozoa</taxon>
        <taxon>Arthropoda</taxon>
        <taxon>Chelicerata</taxon>
        <taxon>Arachnida</taxon>
        <taxon>Acari</taxon>
        <taxon>Parasitiformes</taxon>
        <taxon>Mesostigmata</taxon>
        <taxon>Gamasina</taxon>
        <taxon>Dermanyssoidea</taxon>
        <taxon>Dermanyssidae</taxon>
        <taxon>Dermanyssus</taxon>
    </lineage>
</organism>
<evidence type="ECO:0000256" key="12">
    <source>
        <dbReference type="ARBA" id="ARBA00023027"/>
    </source>
</evidence>
<feature type="transmembrane region" description="Helical" evidence="18">
    <location>
        <begin position="210"/>
        <end position="230"/>
    </location>
</feature>
<evidence type="ECO:0000256" key="2">
    <source>
        <dbReference type="ARBA" id="ARBA00004448"/>
    </source>
</evidence>